<sequence>MSDGSEQENIFLIGSSSSEFTGSNLPTNMQVMRVLFHKIRHLSLSLDESVRLVVEDVVRLWDQHCSLTQDKRRCRSKLHKLYLDWRSVKKHKLETANKDKEKTFSEKLNSLFDISHGSSGQELTDLACDSVENPIPIEQMHSTANAQCRIFPSDIEGGEKIPFAFNFSST</sequence>
<gene>
    <name evidence="1" type="ORF">QAD02_013528</name>
</gene>
<accession>A0ACC2P4J2</accession>
<proteinExistence type="predicted"/>
<dbReference type="EMBL" id="CM056742">
    <property type="protein sequence ID" value="KAJ8677741.1"/>
    <property type="molecule type" value="Genomic_DNA"/>
</dbReference>
<reference evidence="1" key="1">
    <citation type="submission" date="2023-04" db="EMBL/GenBank/DDBJ databases">
        <title>A chromosome-level genome assembly of the parasitoid wasp Eretmocerus hayati.</title>
        <authorList>
            <person name="Zhong Y."/>
            <person name="Liu S."/>
            <person name="Liu Y."/>
        </authorList>
    </citation>
    <scope>NUCLEOTIDE SEQUENCE</scope>
    <source>
        <strain evidence="1">ZJU_SS_LIU_2023</strain>
    </source>
</reference>
<evidence type="ECO:0000313" key="2">
    <source>
        <dbReference type="Proteomes" id="UP001239111"/>
    </source>
</evidence>
<organism evidence="1 2">
    <name type="scientific">Eretmocerus hayati</name>
    <dbReference type="NCBI Taxonomy" id="131215"/>
    <lineage>
        <taxon>Eukaryota</taxon>
        <taxon>Metazoa</taxon>
        <taxon>Ecdysozoa</taxon>
        <taxon>Arthropoda</taxon>
        <taxon>Hexapoda</taxon>
        <taxon>Insecta</taxon>
        <taxon>Pterygota</taxon>
        <taxon>Neoptera</taxon>
        <taxon>Endopterygota</taxon>
        <taxon>Hymenoptera</taxon>
        <taxon>Apocrita</taxon>
        <taxon>Proctotrupomorpha</taxon>
        <taxon>Chalcidoidea</taxon>
        <taxon>Aphelinidae</taxon>
        <taxon>Aphelininae</taxon>
        <taxon>Eretmocerus</taxon>
    </lineage>
</organism>
<name>A0ACC2P4J2_9HYME</name>
<protein>
    <submittedName>
        <fullName evidence="1">Uncharacterized protein</fullName>
    </submittedName>
</protein>
<keyword evidence="2" id="KW-1185">Reference proteome</keyword>
<evidence type="ECO:0000313" key="1">
    <source>
        <dbReference type="EMBL" id="KAJ8677741.1"/>
    </source>
</evidence>
<dbReference type="Proteomes" id="UP001239111">
    <property type="component" value="Chromosome 2"/>
</dbReference>
<comment type="caution">
    <text evidence="1">The sequence shown here is derived from an EMBL/GenBank/DDBJ whole genome shotgun (WGS) entry which is preliminary data.</text>
</comment>